<dbReference type="InterPro" id="IPR001173">
    <property type="entry name" value="Glyco_trans_2-like"/>
</dbReference>
<dbReference type="EC" id="2.4.-.-" evidence="7"/>
<accession>A0A0S4LV22</accession>
<keyword evidence="5" id="KW-0460">Magnesium</keyword>
<proteinExistence type="inferred from homology"/>
<protein>
    <submittedName>
        <fullName evidence="7">Putative Glycosyl transferase, family 2</fullName>
        <ecNumber evidence="7">2.4.-.-</ecNumber>
    </submittedName>
</protein>
<dbReference type="Pfam" id="PF00535">
    <property type="entry name" value="Glycos_transf_2"/>
    <property type="match status" value="1"/>
</dbReference>
<evidence type="ECO:0000259" key="6">
    <source>
        <dbReference type="Pfam" id="PF00535"/>
    </source>
</evidence>
<evidence type="ECO:0000256" key="1">
    <source>
        <dbReference type="ARBA" id="ARBA00001946"/>
    </source>
</evidence>
<dbReference type="STRING" id="1742972.COMA1_60120"/>
<dbReference type="GO" id="GO:0016757">
    <property type="term" value="F:glycosyltransferase activity"/>
    <property type="evidence" value="ECO:0007669"/>
    <property type="project" value="UniProtKB-KW"/>
</dbReference>
<dbReference type="InterPro" id="IPR050256">
    <property type="entry name" value="Glycosyltransferase_2"/>
</dbReference>
<feature type="domain" description="Glycosyltransferase 2-like" evidence="6">
    <location>
        <begin position="27"/>
        <end position="169"/>
    </location>
</feature>
<sequence>MMNNGLIPLTAETEDLLEAVHHADILVGIPSFNNAKTIGHVVRAVGAGLAKYFHGYRAVLVNSDGGSTDETPAIVAHTMVDLEPLFISDRQSTLHRIVTPYHGIPGKGSAFRTVFEIARRLKVKACAVVDSDVRSITPEWMELLLRPIIKEGYDYVAPYYRRHKYDGTITNSIAYPLTRALYGQEVRQPIGGDFGFTGELAQHYLEKHVWESDVARFGIDIWMTTEAIANGAKVCQSFLGAKIHDPKDPAADLSSMLRQVVGALFALMEAHAPTWLSVTESRKVPLFGFQYEVGVEPVNVNVERMIDLFHLGLTDLHDIWVRILSEEVLDQLSRLREVPARDFRIPDTLWAHIIYDAALAHHRNVLPQEHLLKALTPLYLGKTASFVLDSQGLTTAEAEHLIETLCRTFEKEKEYLVTRWPQSHDARDVVSTTPVRSERSQP</sequence>
<evidence type="ECO:0000256" key="2">
    <source>
        <dbReference type="ARBA" id="ARBA00006739"/>
    </source>
</evidence>
<dbReference type="EMBL" id="CZQA01000012">
    <property type="protein sequence ID" value="CUS38850.1"/>
    <property type="molecule type" value="Genomic_DNA"/>
</dbReference>
<evidence type="ECO:0000313" key="8">
    <source>
        <dbReference type="Proteomes" id="UP000199032"/>
    </source>
</evidence>
<keyword evidence="4 7" id="KW-0808">Transferase</keyword>
<evidence type="ECO:0000256" key="5">
    <source>
        <dbReference type="ARBA" id="ARBA00022842"/>
    </source>
</evidence>
<dbReference type="RefSeq" id="WP_090750977.1">
    <property type="nucleotide sequence ID" value="NZ_CZQA01000012.1"/>
</dbReference>
<dbReference type="Proteomes" id="UP000199032">
    <property type="component" value="Unassembled WGS sequence"/>
</dbReference>
<dbReference type="PANTHER" id="PTHR48090">
    <property type="entry name" value="UNDECAPRENYL-PHOSPHATE 4-DEOXY-4-FORMAMIDO-L-ARABINOSE TRANSFERASE-RELATED"/>
    <property type="match status" value="1"/>
</dbReference>
<keyword evidence="3 7" id="KW-0328">Glycosyltransferase</keyword>
<dbReference type="PANTHER" id="PTHR48090:SF10">
    <property type="entry name" value="GLUCOSYL-3-PHOSPHOGLYCERATE SYNTHASE"/>
    <property type="match status" value="1"/>
</dbReference>
<keyword evidence="8" id="KW-1185">Reference proteome</keyword>
<dbReference type="OrthoDB" id="9759709at2"/>
<dbReference type="SUPFAM" id="SSF53448">
    <property type="entry name" value="Nucleotide-diphospho-sugar transferases"/>
    <property type="match status" value="1"/>
</dbReference>
<comment type="cofactor">
    <cofactor evidence="1">
        <name>Mg(2+)</name>
        <dbReference type="ChEBI" id="CHEBI:18420"/>
    </cofactor>
</comment>
<evidence type="ECO:0000313" key="7">
    <source>
        <dbReference type="EMBL" id="CUS38850.1"/>
    </source>
</evidence>
<reference evidence="7 8" key="1">
    <citation type="submission" date="2015-10" db="EMBL/GenBank/DDBJ databases">
        <authorList>
            <person name="Gilbert D.G."/>
        </authorList>
    </citation>
    <scope>NUCLEOTIDE SEQUENCE [LARGE SCALE GENOMIC DNA]</scope>
    <source>
        <strain evidence="7">COMA1</strain>
    </source>
</reference>
<dbReference type="Gene3D" id="3.90.550.10">
    <property type="entry name" value="Spore Coat Polysaccharide Biosynthesis Protein SpsA, Chain A"/>
    <property type="match status" value="1"/>
</dbReference>
<organism evidence="7 8">
    <name type="scientific">Candidatus Nitrospira nitrosa</name>
    <dbReference type="NCBI Taxonomy" id="1742972"/>
    <lineage>
        <taxon>Bacteria</taxon>
        <taxon>Pseudomonadati</taxon>
        <taxon>Nitrospirota</taxon>
        <taxon>Nitrospiria</taxon>
        <taxon>Nitrospirales</taxon>
        <taxon>Nitrospiraceae</taxon>
        <taxon>Nitrospira</taxon>
    </lineage>
</organism>
<dbReference type="AlphaFoldDB" id="A0A0S4LV22"/>
<evidence type="ECO:0000256" key="3">
    <source>
        <dbReference type="ARBA" id="ARBA00022676"/>
    </source>
</evidence>
<comment type="similarity">
    <text evidence="2">Belongs to the glycosyltransferase 2 family.</text>
</comment>
<name>A0A0S4LV22_9BACT</name>
<evidence type="ECO:0000256" key="4">
    <source>
        <dbReference type="ARBA" id="ARBA00022679"/>
    </source>
</evidence>
<gene>
    <name evidence="7" type="ORF">COMA1_60120</name>
</gene>
<dbReference type="InterPro" id="IPR029044">
    <property type="entry name" value="Nucleotide-diphossugar_trans"/>
</dbReference>